<evidence type="ECO:0000256" key="7">
    <source>
        <dbReference type="ARBA" id="ARBA00023004"/>
    </source>
</evidence>
<dbReference type="InterPro" id="IPR010917">
    <property type="entry name" value="TonB_rcpt_CS"/>
</dbReference>
<dbReference type="PANTHER" id="PTHR32552:SF81">
    <property type="entry name" value="TONB-DEPENDENT OUTER MEMBRANE RECEPTOR"/>
    <property type="match status" value="1"/>
</dbReference>
<dbReference type="InterPro" id="IPR012910">
    <property type="entry name" value="Plug_dom"/>
</dbReference>
<evidence type="ECO:0000256" key="6">
    <source>
        <dbReference type="ARBA" id="ARBA00022729"/>
    </source>
</evidence>
<dbReference type="GO" id="GO:0006826">
    <property type="term" value="P:iron ion transport"/>
    <property type="evidence" value="ECO:0007669"/>
    <property type="project" value="UniProtKB-KW"/>
</dbReference>
<dbReference type="SUPFAM" id="SSF56935">
    <property type="entry name" value="Porins"/>
    <property type="match status" value="1"/>
</dbReference>
<keyword evidence="10 12" id="KW-0472">Membrane</keyword>
<dbReference type="Proteomes" id="UP000311469">
    <property type="component" value="Chromosome cSF1"/>
</dbReference>
<keyword evidence="4" id="KW-0410">Iron transport</keyword>
<dbReference type="AlphaFoldDB" id="A0A5B8CIC0"/>
<keyword evidence="18" id="KW-0675">Receptor</keyword>
<evidence type="ECO:0000256" key="5">
    <source>
        <dbReference type="ARBA" id="ARBA00022692"/>
    </source>
</evidence>
<dbReference type="InterPro" id="IPR036942">
    <property type="entry name" value="Beta-barrel_TonB_sf"/>
</dbReference>
<evidence type="ECO:0000256" key="2">
    <source>
        <dbReference type="ARBA" id="ARBA00022448"/>
    </source>
</evidence>
<organism evidence="18 19">
    <name type="scientific">Sphingobium fuliginis ATCC 27551</name>
    <dbReference type="NCBI Taxonomy" id="1208342"/>
    <lineage>
        <taxon>Bacteria</taxon>
        <taxon>Pseudomonadati</taxon>
        <taxon>Pseudomonadota</taxon>
        <taxon>Alphaproteobacteria</taxon>
        <taxon>Sphingomonadales</taxon>
        <taxon>Sphingomonadaceae</taxon>
        <taxon>Sphingobium</taxon>
    </lineage>
</organism>
<comment type="subcellular location">
    <subcellularLocation>
        <location evidence="1 12">Cell outer membrane</location>
        <topology evidence="1 12">Multi-pass membrane protein</topology>
    </subcellularLocation>
</comment>
<accession>A0A5B8CIC0</accession>
<reference evidence="18 19" key="1">
    <citation type="submission" date="2019-06" db="EMBL/GenBank/DDBJ databases">
        <title>Genome organization and adaptive potential of archetypical organophosphate degarding Sphingobium fuliginis ATCC 27551.</title>
        <authorList>
            <person name="Sarwar A."/>
            <person name="Parthasarathy S."/>
            <person name="Singh C."/>
            <person name="Siddavattam D."/>
        </authorList>
    </citation>
    <scope>NUCLEOTIDE SEQUENCE [LARGE SCALE GENOMIC DNA]</scope>
    <source>
        <strain evidence="18 19">ATCC 27551</strain>
    </source>
</reference>
<dbReference type="GO" id="GO:0009279">
    <property type="term" value="C:cell outer membrane"/>
    <property type="evidence" value="ECO:0007669"/>
    <property type="project" value="UniProtKB-SubCell"/>
</dbReference>
<comment type="similarity">
    <text evidence="12 14">Belongs to the TonB-dependent receptor family.</text>
</comment>
<feature type="short sequence motif" description="TonB C-terminal box" evidence="13">
    <location>
        <begin position="741"/>
        <end position="758"/>
    </location>
</feature>
<evidence type="ECO:0000256" key="4">
    <source>
        <dbReference type="ARBA" id="ARBA00022496"/>
    </source>
</evidence>
<dbReference type="KEGG" id="sufl:FIL70_11645"/>
<evidence type="ECO:0000313" key="19">
    <source>
        <dbReference type="Proteomes" id="UP000311469"/>
    </source>
</evidence>
<dbReference type="InterPro" id="IPR000531">
    <property type="entry name" value="Beta-barrel_TonB"/>
</dbReference>
<evidence type="ECO:0000259" key="17">
    <source>
        <dbReference type="Pfam" id="PF07715"/>
    </source>
</evidence>
<keyword evidence="5 12" id="KW-0812">Transmembrane</keyword>
<keyword evidence="9 14" id="KW-0798">TonB box</keyword>
<dbReference type="PROSITE" id="PS52016">
    <property type="entry name" value="TONB_DEPENDENT_REC_3"/>
    <property type="match status" value="1"/>
</dbReference>
<name>A0A5B8CIC0_SPHSA</name>
<evidence type="ECO:0000256" key="10">
    <source>
        <dbReference type="ARBA" id="ARBA00023136"/>
    </source>
</evidence>
<evidence type="ECO:0000256" key="11">
    <source>
        <dbReference type="ARBA" id="ARBA00023237"/>
    </source>
</evidence>
<dbReference type="Pfam" id="PF07715">
    <property type="entry name" value="Plug"/>
    <property type="match status" value="1"/>
</dbReference>
<keyword evidence="7" id="KW-0408">Iron</keyword>
<keyword evidence="11 12" id="KW-0998">Cell outer membrane</keyword>
<dbReference type="InterPro" id="IPR039426">
    <property type="entry name" value="TonB-dep_rcpt-like"/>
</dbReference>
<protein>
    <submittedName>
        <fullName evidence="18">TonB-dependent receptor</fullName>
    </submittedName>
</protein>
<evidence type="ECO:0000313" key="18">
    <source>
        <dbReference type="EMBL" id="QDC37780.1"/>
    </source>
</evidence>
<evidence type="ECO:0000256" key="12">
    <source>
        <dbReference type="PROSITE-ProRule" id="PRU01360"/>
    </source>
</evidence>
<evidence type="ECO:0000256" key="8">
    <source>
        <dbReference type="ARBA" id="ARBA00023065"/>
    </source>
</evidence>
<gene>
    <name evidence="18" type="ORF">FIL70_11645</name>
</gene>
<evidence type="ECO:0000259" key="16">
    <source>
        <dbReference type="Pfam" id="PF00593"/>
    </source>
</evidence>
<dbReference type="EMBL" id="CP041016">
    <property type="protein sequence ID" value="QDC37780.1"/>
    <property type="molecule type" value="Genomic_DNA"/>
</dbReference>
<evidence type="ECO:0000256" key="1">
    <source>
        <dbReference type="ARBA" id="ARBA00004571"/>
    </source>
</evidence>
<keyword evidence="2 12" id="KW-0813">Transport</keyword>
<dbReference type="PROSITE" id="PS01156">
    <property type="entry name" value="TONB_DEPENDENT_REC_2"/>
    <property type="match status" value="1"/>
</dbReference>
<evidence type="ECO:0000256" key="3">
    <source>
        <dbReference type="ARBA" id="ARBA00022452"/>
    </source>
</evidence>
<feature type="domain" description="TonB-dependent receptor-like beta-barrel" evidence="16">
    <location>
        <begin position="287"/>
        <end position="720"/>
    </location>
</feature>
<dbReference type="RefSeq" id="WP_140042346.1">
    <property type="nucleotide sequence ID" value="NZ_CP041016.1"/>
</dbReference>
<evidence type="ECO:0000256" key="15">
    <source>
        <dbReference type="SAM" id="SignalP"/>
    </source>
</evidence>
<dbReference type="Pfam" id="PF00593">
    <property type="entry name" value="TonB_dep_Rec_b-barrel"/>
    <property type="match status" value="1"/>
</dbReference>
<dbReference type="PANTHER" id="PTHR32552">
    <property type="entry name" value="FERRICHROME IRON RECEPTOR-RELATED"/>
    <property type="match status" value="1"/>
</dbReference>
<keyword evidence="3 12" id="KW-1134">Transmembrane beta strand</keyword>
<sequence length="758" mass="81660">MKSSTATIAATAMALSAPVHAQVSATANESAGANAGQAGEDSATVGEIVVTAQKRSESLQKVPLAVTAVTGADLERRGIRDVQGIVSSIPNLNLGVNLGAAKVALRGVGLENQSAAAEGSIAFHTDGVFMSRPIAALASFYDVQQVEVLRGPQGTLYGRNATGGSINITTRKPTEQLSGYLNVTGGNYARASVEGAVSGAIIPDMLAVRVAFQSQNRDGFGKNVITGNDVDNLNTRAIRGSVLFTPSDRLTIDLKGDYFQERDRAGAFHSPGGAGFSAPGVPIIRYGQAQGGILPTRLRDVSAEDDPQNRVKFWGVQGKISYALGDGIDLSALTAYRFTSNYGRTDLDGTNLPLVKQFRTEEARQFSEELQLSGKSDRLSWLIGLFYFHENTKGITADPLNPARTLFFGPDILTTGFLAGGTLKTEAIAAFGQASYEVVDKLRLTLGARYSSEKKTDHDDMAFDIFTPYDGSFATPQATLDRSKRFKSFTPRIALDYQATPDVLFYGSWSRGFKSGTYSLGAGTPPVDPETVSAFEAGMKSQLLDRRLRLNLAGFYYDYKNLQVGKVVGTTSATLQLENAATATIYGIEAEFEARIGPRFQIDGNAAWLHARFDSYVSADPARPFGDGATFDNGIPAFNLKGKRLSQSPDFAVLVGAQYQMPSSLGEFTLRGEVSWKDRVYFTPFNLDYVSQGPNARVNLFLNWASNDDHWTGSLFVKNLTNKTIIANLNVSSSVVGFPLTGYLEEPRTYGLTVGYKF</sequence>
<keyword evidence="6 15" id="KW-0732">Signal</keyword>
<proteinExistence type="inferred from homology"/>
<evidence type="ECO:0000256" key="9">
    <source>
        <dbReference type="ARBA" id="ARBA00023077"/>
    </source>
</evidence>
<dbReference type="CDD" id="cd01347">
    <property type="entry name" value="ligand_gated_channel"/>
    <property type="match status" value="1"/>
</dbReference>
<evidence type="ECO:0000256" key="14">
    <source>
        <dbReference type="RuleBase" id="RU003357"/>
    </source>
</evidence>
<feature type="domain" description="TonB-dependent receptor plug" evidence="17">
    <location>
        <begin position="59"/>
        <end position="164"/>
    </location>
</feature>
<keyword evidence="8" id="KW-0406">Ion transport</keyword>
<evidence type="ECO:0000256" key="13">
    <source>
        <dbReference type="PROSITE-ProRule" id="PRU10144"/>
    </source>
</evidence>
<feature type="chain" id="PRO_5022901039" evidence="15">
    <location>
        <begin position="22"/>
        <end position="758"/>
    </location>
</feature>
<dbReference type="Gene3D" id="2.40.170.20">
    <property type="entry name" value="TonB-dependent receptor, beta-barrel domain"/>
    <property type="match status" value="1"/>
</dbReference>
<feature type="signal peptide" evidence="15">
    <location>
        <begin position="1"/>
        <end position="21"/>
    </location>
</feature>